<evidence type="ECO:0000313" key="2">
    <source>
        <dbReference type="EMBL" id="KAE8259392.1"/>
    </source>
</evidence>
<protein>
    <recommendedName>
        <fullName evidence="1">Hemerythrin-like domain-containing protein</fullName>
    </recommendedName>
</protein>
<name>A0A177TCP0_9BASI</name>
<gene>
    <name evidence="2" type="ORF">A4X13_0g1062</name>
</gene>
<feature type="domain" description="Hemerythrin-like" evidence="1">
    <location>
        <begin position="42"/>
        <end position="141"/>
    </location>
</feature>
<reference evidence="2" key="1">
    <citation type="submission" date="2016-04" db="EMBL/GenBank/DDBJ databases">
        <authorList>
            <person name="Nguyen H.D."/>
            <person name="Samba Siva P."/>
            <person name="Cullis J."/>
            <person name="Levesque C.A."/>
            <person name="Hambleton S."/>
        </authorList>
    </citation>
    <scope>NUCLEOTIDE SEQUENCE</scope>
    <source>
        <strain evidence="2">DAOMC 236416</strain>
    </source>
</reference>
<dbReference type="InterPro" id="IPR053206">
    <property type="entry name" value="Dimeric_xanthone_biosynth"/>
</dbReference>
<accession>A0A177TCP0</accession>
<dbReference type="Pfam" id="PF01814">
    <property type="entry name" value="Hemerythrin"/>
    <property type="match status" value="1"/>
</dbReference>
<dbReference type="Gene3D" id="1.20.120.520">
    <property type="entry name" value="nmb1532 protein domain like"/>
    <property type="match status" value="1"/>
</dbReference>
<proteinExistence type="predicted"/>
<dbReference type="Proteomes" id="UP000077521">
    <property type="component" value="Unassembled WGS sequence"/>
</dbReference>
<organism evidence="2 3">
    <name type="scientific">Tilletia indica</name>
    <dbReference type="NCBI Taxonomy" id="43049"/>
    <lineage>
        <taxon>Eukaryota</taxon>
        <taxon>Fungi</taxon>
        <taxon>Dikarya</taxon>
        <taxon>Basidiomycota</taxon>
        <taxon>Ustilaginomycotina</taxon>
        <taxon>Exobasidiomycetes</taxon>
        <taxon>Tilletiales</taxon>
        <taxon>Tilletiaceae</taxon>
        <taxon>Tilletia</taxon>
    </lineage>
</organism>
<comment type="caution">
    <text evidence="2">The sequence shown here is derived from an EMBL/GenBank/DDBJ whole genome shotgun (WGS) entry which is preliminary data.</text>
</comment>
<keyword evidence="3" id="KW-1185">Reference proteome</keyword>
<evidence type="ECO:0000259" key="1">
    <source>
        <dbReference type="Pfam" id="PF01814"/>
    </source>
</evidence>
<dbReference type="PANTHER" id="PTHR38048">
    <property type="entry name" value="EXPRESSED PROTEIN"/>
    <property type="match status" value="1"/>
</dbReference>
<dbReference type="AlphaFoldDB" id="A0A177TCP0"/>
<dbReference type="PANTHER" id="PTHR38048:SF1">
    <property type="entry name" value="HEMERYTHRIN-LIKE DOMAIN-CONTAINING PROTEIN"/>
    <property type="match status" value="1"/>
</dbReference>
<sequence>MLSSFSYHQLTQVTLQIHPNHVHAHPSYRTKMPADPYARLLNLMMPFHTRFRLTYATIQGTLKNPQIQALPHRQLTTLLHQTLALAQHLDGHHQIEEAYIFPQLAVRMPQFGKGHIEEHETMHRSLVELRNYARTVERTLTGSQGRKAMNDGAGQALPSSSGDEEGEDGERKRKEWPTAIFDSGRFQRLVDELGAALFPHLEAEETSLRPSNMKAAGFTPEELNSIPV</sequence>
<evidence type="ECO:0000313" key="3">
    <source>
        <dbReference type="Proteomes" id="UP000077521"/>
    </source>
</evidence>
<dbReference type="EMBL" id="LWDF02000038">
    <property type="protein sequence ID" value="KAE8259392.1"/>
    <property type="molecule type" value="Genomic_DNA"/>
</dbReference>
<dbReference type="InterPro" id="IPR012312">
    <property type="entry name" value="Hemerythrin-like"/>
</dbReference>
<reference evidence="2" key="2">
    <citation type="journal article" date="2019" name="IMA Fungus">
        <title>Genome sequencing and comparison of five Tilletia species to identify candidate genes for the detection of regulated species infecting wheat.</title>
        <authorList>
            <person name="Nguyen H.D.T."/>
            <person name="Sultana T."/>
            <person name="Kesanakurti P."/>
            <person name="Hambleton S."/>
        </authorList>
    </citation>
    <scope>NUCLEOTIDE SEQUENCE</scope>
    <source>
        <strain evidence="2">DAOMC 236416</strain>
    </source>
</reference>